<evidence type="ECO:0000313" key="2">
    <source>
        <dbReference type="Proteomes" id="UP000049023"/>
    </source>
</evidence>
<name>A0A655A9F2_MYCTX</name>
<protein>
    <submittedName>
        <fullName evidence="1">PPE family protein</fullName>
    </submittedName>
</protein>
<gene>
    <name evidence="1" type="ORF">ERS027661_03293</name>
</gene>
<proteinExistence type="predicted"/>
<organism evidence="1 2">
    <name type="scientific">Mycobacterium tuberculosis</name>
    <dbReference type="NCBI Taxonomy" id="1773"/>
    <lineage>
        <taxon>Bacteria</taxon>
        <taxon>Bacillati</taxon>
        <taxon>Actinomycetota</taxon>
        <taxon>Actinomycetes</taxon>
        <taxon>Mycobacteriales</taxon>
        <taxon>Mycobacteriaceae</taxon>
        <taxon>Mycobacterium</taxon>
        <taxon>Mycobacterium tuberculosis complex</taxon>
    </lineage>
</organism>
<evidence type="ECO:0000313" key="1">
    <source>
        <dbReference type="EMBL" id="CKS59738.1"/>
    </source>
</evidence>
<sequence length="51" mass="4720">MALSGLAGRAAAGSTGHPIGSAAAPAVGAAAAAVEDLATEANIFVIPAMDD</sequence>
<accession>A0A655A9F2</accession>
<reference evidence="1 2" key="1">
    <citation type="submission" date="2015-03" db="EMBL/GenBank/DDBJ databases">
        <authorList>
            <consortium name="Pathogen Informatics"/>
        </authorList>
    </citation>
    <scope>NUCLEOTIDE SEQUENCE [LARGE SCALE GENOMIC DNA]</scope>
    <source>
        <strain evidence="1 2">Bir 187</strain>
    </source>
</reference>
<dbReference type="Proteomes" id="UP000049023">
    <property type="component" value="Unassembled WGS sequence"/>
</dbReference>
<dbReference type="AlphaFoldDB" id="A0A655A9F2"/>
<dbReference type="EMBL" id="CNFU01000835">
    <property type="protein sequence ID" value="CKS59738.1"/>
    <property type="molecule type" value="Genomic_DNA"/>
</dbReference>